<reference evidence="3" key="1">
    <citation type="journal article" date="2019" name="Int. J. Syst. Evol. Microbiol.">
        <title>The Global Catalogue of Microorganisms (GCM) 10K type strain sequencing project: providing services to taxonomists for standard genome sequencing and annotation.</title>
        <authorList>
            <consortium name="The Broad Institute Genomics Platform"/>
            <consortium name="The Broad Institute Genome Sequencing Center for Infectious Disease"/>
            <person name="Wu L."/>
            <person name="Ma J."/>
        </authorList>
    </citation>
    <scope>NUCLEOTIDE SEQUENCE [LARGE SCALE GENOMIC DNA]</scope>
    <source>
        <strain evidence="3">JCM 18303</strain>
    </source>
</reference>
<protein>
    <submittedName>
        <fullName evidence="2">Uncharacterized protein</fullName>
    </submittedName>
</protein>
<name>A0ABP9R894_9PSEU</name>
<keyword evidence="3" id="KW-1185">Reference proteome</keyword>
<evidence type="ECO:0000256" key="1">
    <source>
        <dbReference type="SAM" id="MobiDB-lite"/>
    </source>
</evidence>
<dbReference type="EMBL" id="BAABJP010000052">
    <property type="protein sequence ID" value="GAA5172888.1"/>
    <property type="molecule type" value="Genomic_DNA"/>
</dbReference>
<sequence length="356" mass="37395">MTDVVGVWKHQPEADHPRRRAAVPGAANEVVVVLAVVDLEAGGRFGGGHDGVDRVLGVGALVQLFLQVEQRHLVRPRLTPEDLFELVDQRVGFTGLVLFGGIADRVDPCPRGGGPLAQTGDVAVVRREAVERGPSRAELVGGAVLVFQDLQHGDPVPFGDLVGQVGQGALGCVEVPGGPVGRELVDLLALLGVHDDRRDRDGDVVRSAGLEGQADELLGRGERVGHRQPEQRDQLIAGQAEVGEGPVADHEEHAVLDDRERPHIRLKAATEALQEHVQRPVDVAVVVGEQLDAVLGDPVDGAVAEPPDSRLPAGDEHRCPGRGGFAHQLERPALGGDDRVTGAAPGVGGADRAVAL</sequence>
<gene>
    <name evidence="2" type="ORF">GCM10023321_73440</name>
</gene>
<feature type="region of interest" description="Disordered" evidence="1">
    <location>
        <begin position="298"/>
        <end position="356"/>
    </location>
</feature>
<evidence type="ECO:0000313" key="3">
    <source>
        <dbReference type="Proteomes" id="UP001428817"/>
    </source>
</evidence>
<dbReference type="Proteomes" id="UP001428817">
    <property type="component" value="Unassembled WGS sequence"/>
</dbReference>
<evidence type="ECO:0000313" key="2">
    <source>
        <dbReference type="EMBL" id="GAA5172888.1"/>
    </source>
</evidence>
<proteinExistence type="predicted"/>
<comment type="caution">
    <text evidence="2">The sequence shown here is derived from an EMBL/GenBank/DDBJ whole genome shotgun (WGS) entry which is preliminary data.</text>
</comment>
<accession>A0ABP9R894</accession>
<organism evidence="2 3">
    <name type="scientific">Pseudonocardia eucalypti</name>
    <dbReference type="NCBI Taxonomy" id="648755"/>
    <lineage>
        <taxon>Bacteria</taxon>
        <taxon>Bacillati</taxon>
        <taxon>Actinomycetota</taxon>
        <taxon>Actinomycetes</taxon>
        <taxon>Pseudonocardiales</taxon>
        <taxon>Pseudonocardiaceae</taxon>
        <taxon>Pseudonocardia</taxon>
    </lineage>
</organism>